<feature type="non-terminal residue" evidence="1">
    <location>
        <position position="170"/>
    </location>
</feature>
<sequence length="170" mass="20095">MNAATTEYPNNLTAAQYHELLAGSAIHPALIERNFFHIEGESVYDFLFISDKIPRKNAGRVTDGYIKMYQHLLLGGTWIQSLDPFKNWQPMEWGRIKPNFPRIDWHSCKPVKYESPPKTPNRVTYFDVANPIWDKVAKRYLIKRYHSLLTLRLLDQLNPLIFWEWVKQHP</sequence>
<protein>
    <submittedName>
        <fullName evidence="1">Bifunctional DNA primase/helicase</fullName>
    </submittedName>
</protein>
<reference evidence="1 2" key="1">
    <citation type="journal article" date="2020" name="ISME J.">
        <title>Comparative genomics reveals insights into cyanobacterial evolution and habitat adaptation.</title>
        <authorList>
            <person name="Chen M.Y."/>
            <person name="Teng W.K."/>
            <person name="Zhao L."/>
            <person name="Hu C.X."/>
            <person name="Zhou Y.K."/>
            <person name="Han B.P."/>
            <person name="Song L.R."/>
            <person name="Shu W.S."/>
        </authorList>
    </citation>
    <scope>NUCLEOTIDE SEQUENCE [LARGE SCALE GENOMIC DNA]</scope>
    <source>
        <strain evidence="1 2">FACHB-838</strain>
    </source>
</reference>
<organism evidence="1 2">
    <name type="scientific">Nostoc flagelliforme FACHB-838</name>
    <dbReference type="NCBI Taxonomy" id="2692904"/>
    <lineage>
        <taxon>Bacteria</taxon>
        <taxon>Bacillati</taxon>
        <taxon>Cyanobacteriota</taxon>
        <taxon>Cyanophyceae</taxon>
        <taxon>Nostocales</taxon>
        <taxon>Nostocaceae</taxon>
        <taxon>Nostoc</taxon>
    </lineage>
</organism>
<keyword evidence="2" id="KW-1185">Reference proteome</keyword>
<proteinExistence type="predicted"/>
<name>A0ABR8E684_9NOSO</name>
<dbReference type="Proteomes" id="UP000623440">
    <property type="component" value="Unassembled WGS sequence"/>
</dbReference>
<comment type="caution">
    <text evidence="1">The sequence shown here is derived from an EMBL/GenBank/DDBJ whole genome shotgun (WGS) entry which is preliminary data.</text>
</comment>
<accession>A0ABR8E684</accession>
<gene>
    <name evidence="1" type="ORF">H6G97_47970</name>
</gene>
<evidence type="ECO:0000313" key="2">
    <source>
        <dbReference type="Proteomes" id="UP000623440"/>
    </source>
</evidence>
<evidence type="ECO:0000313" key="1">
    <source>
        <dbReference type="EMBL" id="MBD2536592.1"/>
    </source>
</evidence>
<dbReference type="EMBL" id="JACJSI010000500">
    <property type="protein sequence ID" value="MBD2536592.1"/>
    <property type="molecule type" value="Genomic_DNA"/>
</dbReference>